<dbReference type="EMBL" id="AP021875">
    <property type="protein sequence ID" value="BBO77384.1"/>
    <property type="molecule type" value="Genomic_DNA"/>
</dbReference>
<evidence type="ECO:0000313" key="1">
    <source>
        <dbReference type="EMBL" id="BBO77384.1"/>
    </source>
</evidence>
<reference evidence="1 2" key="1">
    <citation type="submission" date="2019-11" db="EMBL/GenBank/DDBJ databases">
        <title>Comparative genomics of hydrocarbon-degrading Desulfosarcina strains.</title>
        <authorList>
            <person name="Watanabe M."/>
            <person name="Kojima H."/>
            <person name="Fukui M."/>
        </authorList>
    </citation>
    <scope>NUCLEOTIDE SEQUENCE [LARGE SCALE GENOMIC DNA]</scope>
    <source>
        <strain evidence="1 2">PP31</strain>
    </source>
</reference>
<organism evidence="1 2">
    <name type="scientific">Desulfosarcina widdelii</name>
    <dbReference type="NCBI Taxonomy" id="947919"/>
    <lineage>
        <taxon>Bacteria</taxon>
        <taxon>Pseudomonadati</taxon>
        <taxon>Thermodesulfobacteriota</taxon>
        <taxon>Desulfobacteria</taxon>
        <taxon>Desulfobacterales</taxon>
        <taxon>Desulfosarcinaceae</taxon>
        <taxon>Desulfosarcina</taxon>
    </lineage>
</organism>
<protein>
    <recommendedName>
        <fullName evidence="3">Transcriptional regulator HTH-type FeoC domain-containing protein</fullName>
    </recommendedName>
</protein>
<proteinExistence type="predicted"/>
<gene>
    <name evidence="1" type="ORF">DSCW_48010</name>
</gene>
<dbReference type="AlphaFoldDB" id="A0A5K7ZGB7"/>
<accession>A0A5K7ZGB7</accession>
<sequence length="86" mass="9591">MDEGVDPTKMCQNLMNKVAQSKQLQAVTNPEILVLFEDWLDEIENEVISSIKKSGSDDHVSIAEKTGLSRSGADFIITKLKREGRI</sequence>
<evidence type="ECO:0000313" key="2">
    <source>
        <dbReference type="Proteomes" id="UP000427769"/>
    </source>
</evidence>
<keyword evidence="2" id="KW-1185">Reference proteome</keyword>
<dbReference type="Proteomes" id="UP000427769">
    <property type="component" value="Chromosome"/>
</dbReference>
<evidence type="ECO:0008006" key="3">
    <source>
        <dbReference type="Google" id="ProtNLM"/>
    </source>
</evidence>
<name>A0A5K7ZGB7_9BACT</name>
<dbReference type="OrthoDB" id="5472263at2"/>
<dbReference type="KEGG" id="dwd:DSCW_48010"/>